<name>A0ABY8U123_TETOB</name>
<dbReference type="SUPFAM" id="SSF56112">
    <property type="entry name" value="Protein kinase-like (PK-like)"/>
    <property type="match status" value="1"/>
</dbReference>
<feature type="domain" description="Protein kinase" evidence="4">
    <location>
        <begin position="1"/>
        <end position="331"/>
    </location>
</feature>
<keyword evidence="2" id="KW-0067">ATP-binding</keyword>
<evidence type="ECO:0000313" key="5">
    <source>
        <dbReference type="EMBL" id="WIA15146.1"/>
    </source>
</evidence>
<dbReference type="PANTHER" id="PTHR44329:SF298">
    <property type="entry name" value="MIXED LINEAGE KINASE DOMAIN-LIKE PROTEIN"/>
    <property type="match status" value="1"/>
</dbReference>
<dbReference type="InterPro" id="IPR011009">
    <property type="entry name" value="Kinase-like_dom_sf"/>
</dbReference>
<evidence type="ECO:0000313" key="6">
    <source>
        <dbReference type="Proteomes" id="UP001244341"/>
    </source>
</evidence>
<organism evidence="5 6">
    <name type="scientific">Tetradesmus obliquus</name>
    <name type="common">Green alga</name>
    <name type="synonym">Acutodesmus obliquus</name>
    <dbReference type="NCBI Taxonomy" id="3088"/>
    <lineage>
        <taxon>Eukaryota</taxon>
        <taxon>Viridiplantae</taxon>
        <taxon>Chlorophyta</taxon>
        <taxon>core chlorophytes</taxon>
        <taxon>Chlorophyceae</taxon>
        <taxon>CS clade</taxon>
        <taxon>Sphaeropleales</taxon>
        <taxon>Scenedesmaceae</taxon>
        <taxon>Tetradesmus</taxon>
    </lineage>
</organism>
<protein>
    <recommendedName>
        <fullName evidence="4">Protein kinase domain-containing protein</fullName>
    </recommendedName>
</protein>
<dbReference type="PROSITE" id="PS50011">
    <property type="entry name" value="PROTEIN_KINASE_DOM"/>
    <property type="match status" value="1"/>
</dbReference>
<keyword evidence="1" id="KW-0547">Nucleotide-binding</keyword>
<feature type="region of interest" description="Disordered" evidence="3">
    <location>
        <begin position="344"/>
        <end position="363"/>
    </location>
</feature>
<proteinExistence type="predicted"/>
<dbReference type="EMBL" id="CP126213">
    <property type="protein sequence ID" value="WIA15146.1"/>
    <property type="molecule type" value="Genomic_DNA"/>
</dbReference>
<dbReference type="PANTHER" id="PTHR44329">
    <property type="entry name" value="SERINE/THREONINE-PROTEIN KINASE TNNI3K-RELATED"/>
    <property type="match status" value="1"/>
</dbReference>
<feature type="region of interest" description="Disordered" evidence="3">
    <location>
        <begin position="1"/>
        <end position="44"/>
    </location>
</feature>
<feature type="compositionally biased region" description="Low complexity" evidence="3">
    <location>
        <begin position="25"/>
        <end position="39"/>
    </location>
</feature>
<dbReference type="InterPro" id="IPR000719">
    <property type="entry name" value="Prot_kinase_dom"/>
</dbReference>
<accession>A0ABY8U123</accession>
<dbReference type="Gene3D" id="1.10.510.10">
    <property type="entry name" value="Transferase(Phosphotransferase) domain 1"/>
    <property type="match status" value="1"/>
</dbReference>
<keyword evidence="6" id="KW-1185">Reference proteome</keyword>
<evidence type="ECO:0000256" key="1">
    <source>
        <dbReference type="ARBA" id="ARBA00022741"/>
    </source>
</evidence>
<dbReference type="Pfam" id="PF00069">
    <property type="entry name" value="Pkinase"/>
    <property type="match status" value="1"/>
</dbReference>
<gene>
    <name evidence="5" type="ORF">OEZ85_001833</name>
</gene>
<dbReference type="InterPro" id="IPR051681">
    <property type="entry name" value="Ser/Thr_Kinases-Pseudokinases"/>
</dbReference>
<dbReference type="Proteomes" id="UP001244341">
    <property type="component" value="Chromosome 6b"/>
</dbReference>
<dbReference type="Gene3D" id="3.30.200.20">
    <property type="entry name" value="Phosphorylase Kinase, domain 1"/>
    <property type="match status" value="1"/>
</dbReference>
<evidence type="ECO:0000256" key="2">
    <source>
        <dbReference type="ARBA" id="ARBA00022840"/>
    </source>
</evidence>
<sequence length="363" mass="39137">MLESPRAGVKLSVKLPEPRRPSMPGQSHQQGHSHGYGHSLPYQGSLGHHQQQVLAALGHDDGYVVTSPGSLVSYPSHASTFGVDWNAVNSPPTARTNMLSMASGGHWGSLQLTSSSSFSGWSSHSGASSFSRASSFRRGVAPQVSVELIEWRSLQLGRRIGRGAEGCVFEARHQDAPVAIKEAPSANEIEMYLAAGVHDNLVGLRALCHKALAAGLAAPEVLDEQLQQPHATVERILKADVYSLGVTIWQMVERRRPFEGMDGMQICALWIADPGQMVLPALTVAESACERDRRVLSALQDLVRDCTAFNPDDRPSMKQVLERIRQIQRLFDPRAAAAAAAGTVSSPSPKIGWSSSVSTLLSR</sequence>
<evidence type="ECO:0000259" key="4">
    <source>
        <dbReference type="PROSITE" id="PS50011"/>
    </source>
</evidence>
<evidence type="ECO:0000256" key="3">
    <source>
        <dbReference type="SAM" id="MobiDB-lite"/>
    </source>
</evidence>
<reference evidence="5 6" key="1">
    <citation type="submission" date="2023-05" db="EMBL/GenBank/DDBJ databases">
        <title>A 100% complete, gapless, phased diploid assembly of the Scenedesmus obliquus UTEX 3031 genome.</title>
        <authorList>
            <person name="Biondi T.C."/>
            <person name="Hanschen E.R."/>
            <person name="Kwon T."/>
            <person name="Eng W."/>
            <person name="Kruse C.P.S."/>
            <person name="Koehler S.I."/>
            <person name="Kunde Y."/>
            <person name="Gleasner C.D."/>
            <person name="You Mak K.T."/>
            <person name="Polle J."/>
            <person name="Hovde B.T."/>
            <person name="Starkenburg S.R."/>
        </authorList>
    </citation>
    <scope>NUCLEOTIDE SEQUENCE [LARGE SCALE GENOMIC DNA]</scope>
    <source>
        <strain evidence="5 6">DOE0152z</strain>
    </source>
</reference>
<dbReference type="SMART" id="SM00220">
    <property type="entry name" value="S_TKc"/>
    <property type="match status" value="1"/>
</dbReference>